<evidence type="ECO:0000313" key="2">
    <source>
        <dbReference type="EMBL" id="CAA9276575.1"/>
    </source>
</evidence>
<evidence type="ECO:0000256" key="1">
    <source>
        <dbReference type="SAM" id="MobiDB-lite"/>
    </source>
</evidence>
<feature type="compositionally biased region" description="Gly residues" evidence="1">
    <location>
        <begin position="115"/>
        <end position="125"/>
    </location>
</feature>
<organism evidence="2">
    <name type="scientific">uncultured Blastococcus sp</name>
    <dbReference type="NCBI Taxonomy" id="217144"/>
    <lineage>
        <taxon>Bacteria</taxon>
        <taxon>Bacillati</taxon>
        <taxon>Actinomycetota</taxon>
        <taxon>Actinomycetes</taxon>
        <taxon>Geodermatophilales</taxon>
        <taxon>Geodermatophilaceae</taxon>
        <taxon>Blastococcus</taxon>
        <taxon>environmental samples</taxon>
    </lineage>
</organism>
<feature type="compositionally biased region" description="Basic and acidic residues" evidence="1">
    <location>
        <begin position="55"/>
        <end position="81"/>
    </location>
</feature>
<dbReference type="AlphaFoldDB" id="A0A6J4JCI1"/>
<dbReference type="EMBL" id="CADCTI010000284">
    <property type="protein sequence ID" value="CAA9276575.1"/>
    <property type="molecule type" value="Genomic_DNA"/>
</dbReference>
<gene>
    <name evidence="2" type="ORF">AVDCRST_MAG57-3476</name>
</gene>
<feature type="compositionally biased region" description="Basic residues" evidence="1">
    <location>
        <begin position="82"/>
        <end position="91"/>
    </location>
</feature>
<name>A0A6J4JCI1_9ACTN</name>
<feature type="region of interest" description="Disordered" evidence="1">
    <location>
        <begin position="108"/>
        <end position="286"/>
    </location>
</feature>
<feature type="compositionally biased region" description="Basic and acidic residues" evidence="1">
    <location>
        <begin position="1"/>
        <end position="12"/>
    </location>
</feature>
<feature type="compositionally biased region" description="Basic and acidic residues" evidence="1">
    <location>
        <begin position="19"/>
        <end position="37"/>
    </location>
</feature>
<feature type="compositionally biased region" description="Basic residues" evidence="1">
    <location>
        <begin position="249"/>
        <end position="261"/>
    </location>
</feature>
<feature type="compositionally biased region" description="Basic and acidic residues" evidence="1">
    <location>
        <begin position="130"/>
        <end position="156"/>
    </location>
</feature>
<feature type="non-terminal residue" evidence="2">
    <location>
        <position position="1"/>
    </location>
</feature>
<feature type="compositionally biased region" description="Low complexity" evidence="1">
    <location>
        <begin position="238"/>
        <end position="248"/>
    </location>
</feature>
<protein>
    <submittedName>
        <fullName evidence="2">Ribonuclease BN</fullName>
    </submittedName>
</protein>
<feature type="compositionally biased region" description="Basic residues" evidence="1">
    <location>
        <begin position="42"/>
        <end position="53"/>
    </location>
</feature>
<feature type="compositionally biased region" description="Basic residues" evidence="1">
    <location>
        <begin position="215"/>
        <end position="234"/>
    </location>
</feature>
<feature type="compositionally biased region" description="Basic and acidic residues" evidence="1">
    <location>
        <begin position="163"/>
        <end position="182"/>
    </location>
</feature>
<accession>A0A6J4JCI1</accession>
<sequence length="375" mass="42181">DRHETTRERRQPDPGAGRGEGRPPRGRRESSHDDVGRSRPAAARRAHRRRAARPARGDAHADPVGRLEADPQARLGREQGRQHAHHRRRGGVLRFPLHLPGVDRAHLALRPGRLPGDGGPAGGGSLRTAAGERRGPDRRSVERDRRQQRQRAEHQPRRVHPRRPVECVRGRGQRDHGGEPRLRRGRGAGVRQAQAHVAGAHPRRHRLRPGDLRPGRGRPRGHRGAALRRHRHVPRPGGPVAAPAGGVRRCPRRALPHRARPGRPPVQLGQSRCRRRHPHLGTGQRRLQRLRGQLRVLRQDLRRDRRRHRAHAVAVPHLFPGAARRGDQLRGRAPDGARHDHRGTAADGEPRRDDGRHAARLPRAAEGRQRPHPEM</sequence>
<reference evidence="2" key="1">
    <citation type="submission" date="2020-02" db="EMBL/GenBank/DDBJ databases">
        <authorList>
            <person name="Meier V. D."/>
        </authorList>
    </citation>
    <scope>NUCLEOTIDE SEQUENCE</scope>
    <source>
        <strain evidence="2">AVDCRST_MAG57</strain>
    </source>
</reference>
<feature type="region of interest" description="Disordered" evidence="1">
    <location>
        <begin position="1"/>
        <end position="92"/>
    </location>
</feature>
<feature type="region of interest" description="Disordered" evidence="1">
    <location>
        <begin position="302"/>
        <end position="375"/>
    </location>
</feature>
<proteinExistence type="predicted"/>
<feature type="non-terminal residue" evidence="2">
    <location>
        <position position="375"/>
    </location>
</feature>
<feature type="compositionally biased region" description="Basic and acidic residues" evidence="1">
    <location>
        <begin position="324"/>
        <end position="375"/>
    </location>
</feature>